<name>A0A251S816_HELAN</name>
<dbReference type="Proteomes" id="UP000215914">
    <property type="component" value="Chromosome 15"/>
</dbReference>
<keyword evidence="3" id="KW-1185">Reference proteome</keyword>
<accession>A0A251S816</accession>
<dbReference type="AlphaFoldDB" id="A0A251S816"/>
<proteinExistence type="predicted"/>
<evidence type="ECO:0000313" key="1">
    <source>
        <dbReference type="EMBL" id="KAF5763896.1"/>
    </source>
</evidence>
<dbReference type="InParanoid" id="A0A251S816"/>
<sequence length="58" mass="6592">MGPTHRSEMAFSKLLQASSKVLSIRPLPNVTNRALLRNFKTIVKKLGTHLVTRMRKSM</sequence>
<dbReference type="Gramene" id="mRNA:HanXRQr2_Chr15g0685721">
    <property type="protein sequence ID" value="CDS:HanXRQr2_Chr15g0685721.1"/>
    <property type="gene ID" value="HanXRQr2_Chr15g0685721"/>
</dbReference>
<gene>
    <name evidence="2" type="ORF">HannXRQ_Chr15g0475211</name>
    <name evidence="1" type="ORF">HanXRQr2_Chr15g0685721</name>
</gene>
<reference evidence="1" key="3">
    <citation type="submission" date="2020-06" db="EMBL/GenBank/DDBJ databases">
        <title>Helianthus annuus Genome sequencing and assembly Release 2.</title>
        <authorList>
            <person name="Gouzy J."/>
            <person name="Langlade N."/>
            <person name="Munos S."/>
        </authorList>
    </citation>
    <scope>NUCLEOTIDE SEQUENCE</scope>
    <source>
        <tissue evidence="1">Leaves</tissue>
    </source>
</reference>
<organism evidence="2 3">
    <name type="scientific">Helianthus annuus</name>
    <name type="common">Common sunflower</name>
    <dbReference type="NCBI Taxonomy" id="4232"/>
    <lineage>
        <taxon>Eukaryota</taxon>
        <taxon>Viridiplantae</taxon>
        <taxon>Streptophyta</taxon>
        <taxon>Embryophyta</taxon>
        <taxon>Tracheophyta</taxon>
        <taxon>Spermatophyta</taxon>
        <taxon>Magnoliopsida</taxon>
        <taxon>eudicotyledons</taxon>
        <taxon>Gunneridae</taxon>
        <taxon>Pentapetalae</taxon>
        <taxon>asterids</taxon>
        <taxon>campanulids</taxon>
        <taxon>Asterales</taxon>
        <taxon>Asteraceae</taxon>
        <taxon>Asteroideae</taxon>
        <taxon>Heliantheae alliance</taxon>
        <taxon>Heliantheae</taxon>
        <taxon>Helianthus</taxon>
    </lineage>
</organism>
<reference evidence="1 3" key="1">
    <citation type="journal article" date="2017" name="Nature">
        <title>The sunflower genome provides insights into oil metabolism, flowering and Asterid evolution.</title>
        <authorList>
            <person name="Badouin H."/>
            <person name="Gouzy J."/>
            <person name="Grassa C.J."/>
            <person name="Murat F."/>
            <person name="Staton S.E."/>
            <person name="Cottret L."/>
            <person name="Lelandais-Briere C."/>
            <person name="Owens G.L."/>
            <person name="Carrere S."/>
            <person name="Mayjonade B."/>
            <person name="Legrand L."/>
            <person name="Gill N."/>
            <person name="Kane N.C."/>
            <person name="Bowers J.E."/>
            <person name="Hubner S."/>
            <person name="Bellec A."/>
            <person name="Berard A."/>
            <person name="Berges H."/>
            <person name="Blanchet N."/>
            <person name="Boniface M.C."/>
            <person name="Brunel D."/>
            <person name="Catrice O."/>
            <person name="Chaidir N."/>
            <person name="Claudel C."/>
            <person name="Donnadieu C."/>
            <person name="Faraut T."/>
            <person name="Fievet G."/>
            <person name="Helmstetter N."/>
            <person name="King M."/>
            <person name="Knapp S.J."/>
            <person name="Lai Z."/>
            <person name="Le Paslier M.C."/>
            <person name="Lippi Y."/>
            <person name="Lorenzon L."/>
            <person name="Mandel J.R."/>
            <person name="Marage G."/>
            <person name="Marchand G."/>
            <person name="Marquand E."/>
            <person name="Bret-Mestries E."/>
            <person name="Morien E."/>
            <person name="Nambeesan S."/>
            <person name="Nguyen T."/>
            <person name="Pegot-Espagnet P."/>
            <person name="Pouilly N."/>
            <person name="Raftis F."/>
            <person name="Sallet E."/>
            <person name="Schiex T."/>
            <person name="Thomas J."/>
            <person name="Vandecasteele C."/>
            <person name="Vares D."/>
            <person name="Vear F."/>
            <person name="Vautrin S."/>
            <person name="Crespi M."/>
            <person name="Mangin B."/>
            <person name="Burke J.M."/>
            <person name="Salse J."/>
            <person name="Munos S."/>
            <person name="Vincourt P."/>
            <person name="Rieseberg L.H."/>
            <person name="Langlade N.B."/>
        </authorList>
    </citation>
    <scope>NUCLEOTIDE SEQUENCE [LARGE SCALE GENOMIC DNA]</scope>
    <source>
        <strain evidence="3">cv. SF193</strain>
        <tissue evidence="1">Leaves</tissue>
    </source>
</reference>
<evidence type="ECO:0000313" key="3">
    <source>
        <dbReference type="Proteomes" id="UP000215914"/>
    </source>
</evidence>
<evidence type="ECO:0000313" key="2">
    <source>
        <dbReference type="EMBL" id="OTF94722.1"/>
    </source>
</evidence>
<reference evidence="2" key="2">
    <citation type="submission" date="2017-02" db="EMBL/GenBank/DDBJ databases">
        <title>Sunflower complete genome.</title>
        <authorList>
            <person name="Langlade N."/>
            <person name="Munos S."/>
        </authorList>
    </citation>
    <scope>NUCLEOTIDE SEQUENCE [LARGE SCALE GENOMIC DNA]</scope>
    <source>
        <tissue evidence="2">Leaves</tissue>
    </source>
</reference>
<dbReference type="EMBL" id="CM007904">
    <property type="protein sequence ID" value="OTF94722.1"/>
    <property type="molecule type" value="Genomic_DNA"/>
</dbReference>
<protein>
    <submittedName>
        <fullName evidence="2">Uncharacterized protein</fullName>
    </submittedName>
</protein>
<dbReference type="EMBL" id="MNCJ02000330">
    <property type="protein sequence ID" value="KAF5763896.1"/>
    <property type="molecule type" value="Genomic_DNA"/>
</dbReference>